<protein>
    <submittedName>
        <fullName evidence="1">Uncharacterized protein</fullName>
    </submittedName>
</protein>
<sequence length="455" mass="49265">MQLLKLICLVRLAQAELAGVYGGGCDILGSTIVYAGGFTSTDGSNLNNKIYSLDLSLGVEIDKDGKAPWAVSESEGIKAIYPSVAAVNSTKLVVFGSSSSRNRTTLWTLSEGKLRADRRISTFWSENMIGSLVGTYSAIAGSLARGEDNELVYYGGLLGASPNYTSTANILALVYSSNHGTWREISSSGPPAYDHASVIYKGRMLVIGGVNPLSDQLRPLSSIPTLDLTTGIWALLNATGDIPDPRMGHSQYRSGSTLYMTGGSSGLAEGATVDDAIFRLELDTLTWSRMVVPGFVAGYRGCLVMHRSLLFYSFGERDGPRSTTRIINPMDQSLVSTLSSVNPNSPAIVASILGISVGLIFLLTIILFLRQRQTTHLDREATCVQPDDIFADPKGEFLKSESDYPLPCKLLPHKTRNPTNIINQLLRIPTLLTCAHRNKPDLFHLNPKQTTNKNI</sequence>
<evidence type="ECO:0000313" key="2">
    <source>
        <dbReference type="Proteomes" id="UP001165960"/>
    </source>
</evidence>
<name>A0ACC2U7Y9_9FUNG</name>
<organism evidence="1 2">
    <name type="scientific">Entomophthora muscae</name>
    <dbReference type="NCBI Taxonomy" id="34485"/>
    <lineage>
        <taxon>Eukaryota</taxon>
        <taxon>Fungi</taxon>
        <taxon>Fungi incertae sedis</taxon>
        <taxon>Zoopagomycota</taxon>
        <taxon>Entomophthoromycotina</taxon>
        <taxon>Entomophthoromycetes</taxon>
        <taxon>Entomophthorales</taxon>
        <taxon>Entomophthoraceae</taxon>
        <taxon>Entomophthora</taxon>
    </lineage>
</organism>
<evidence type="ECO:0000313" key="1">
    <source>
        <dbReference type="EMBL" id="KAJ9083140.1"/>
    </source>
</evidence>
<accession>A0ACC2U7Y9</accession>
<proteinExistence type="predicted"/>
<gene>
    <name evidence="1" type="ORF">DSO57_1037699</name>
</gene>
<comment type="caution">
    <text evidence="1">The sequence shown here is derived from an EMBL/GenBank/DDBJ whole genome shotgun (WGS) entry which is preliminary data.</text>
</comment>
<dbReference type="EMBL" id="QTSX02001129">
    <property type="protein sequence ID" value="KAJ9083140.1"/>
    <property type="molecule type" value="Genomic_DNA"/>
</dbReference>
<dbReference type="Proteomes" id="UP001165960">
    <property type="component" value="Unassembled WGS sequence"/>
</dbReference>
<reference evidence="1" key="1">
    <citation type="submission" date="2022-04" db="EMBL/GenBank/DDBJ databases">
        <title>Genome of the entomopathogenic fungus Entomophthora muscae.</title>
        <authorList>
            <person name="Elya C."/>
            <person name="Lovett B.R."/>
            <person name="Lee E."/>
            <person name="Macias A.M."/>
            <person name="Hajek A.E."/>
            <person name="De Bivort B.L."/>
            <person name="Kasson M.T."/>
            <person name="De Fine Licht H.H."/>
            <person name="Stajich J.E."/>
        </authorList>
    </citation>
    <scope>NUCLEOTIDE SEQUENCE</scope>
    <source>
        <strain evidence="1">Berkeley</strain>
    </source>
</reference>
<keyword evidence="2" id="KW-1185">Reference proteome</keyword>